<organism evidence="3 4">
    <name type="scientific">Agaricus bisporus var. burnettii</name>
    <dbReference type="NCBI Taxonomy" id="192524"/>
    <lineage>
        <taxon>Eukaryota</taxon>
        <taxon>Fungi</taxon>
        <taxon>Dikarya</taxon>
        <taxon>Basidiomycota</taxon>
        <taxon>Agaricomycotina</taxon>
        <taxon>Agaricomycetes</taxon>
        <taxon>Agaricomycetidae</taxon>
        <taxon>Agaricales</taxon>
        <taxon>Agaricineae</taxon>
        <taxon>Agaricaceae</taxon>
        <taxon>Agaricus</taxon>
    </lineage>
</organism>
<reference evidence="3 4" key="1">
    <citation type="journal article" name="Sci. Rep.">
        <title>Telomere-to-telomere assembled and centromere annotated genomes of the two main subspecies of the button mushroom Agaricus bisporus reveal especially polymorphic chromosome ends.</title>
        <authorList>
            <person name="Sonnenberg A.S.M."/>
            <person name="Sedaghat-Telgerd N."/>
            <person name="Lavrijssen B."/>
            <person name="Ohm R.A."/>
            <person name="Hendrickx P.M."/>
            <person name="Scholtmeijer K."/>
            <person name="Baars J.J.P."/>
            <person name="van Peer A."/>
        </authorList>
    </citation>
    <scope>NUCLEOTIDE SEQUENCE [LARGE SCALE GENOMIC DNA]</scope>
    <source>
        <strain evidence="3 4">H119_p4</strain>
    </source>
</reference>
<accession>A0A8H7F2R2</accession>
<comment type="similarity">
    <text evidence="1">Belongs to the TIP41 family.</text>
</comment>
<dbReference type="GO" id="GO:0031929">
    <property type="term" value="P:TOR signaling"/>
    <property type="evidence" value="ECO:0007669"/>
    <property type="project" value="TreeGrafter"/>
</dbReference>
<feature type="compositionally biased region" description="Polar residues" evidence="2">
    <location>
        <begin position="144"/>
        <end position="158"/>
    </location>
</feature>
<evidence type="ECO:0000313" key="4">
    <source>
        <dbReference type="Proteomes" id="UP000629468"/>
    </source>
</evidence>
<dbReference type="Pfam" id="PF04176">
    <property type="entry name" value="TIP41"/>
    <property type="match status" value="1"/>
</dbReference>
<dbReference type="AlphaFoldDB" id="A0A8H7F2R2"/>
<dbReference type="PANTHER" id="PTHR21021:SF16">
    <property type="entry name" value="TIP41-LIKE PROTEIN"/>
    <property type="match status" value="1"/>
</dbReference>
<comment type="caution">
    <text evidence="3">The sequence shown here is derived from an EMBL/GenBank/DDBJ whole genome shotgun (WGS) entry which is preliminary data.</text>
</comment>
<dbReference type="EMBL" id="JABXXO010000006">
    <property type="protein sequence ID" value="KAF7775746.1"/>
    <property type="molecule type" value="Genomic_DNA"/>
</dbReference>
<dbReference type="Proteomes" id="UP000629468">
    <property type="component" value="Unassembled WGS sequence"/>
</dbReference>
<evidence type="ECO:0000256" key="1">
    <source>
        <dbReference type="ARBA" id="ARBA00006658"/>
    </source>
</evidence>
<dbReference type="InterPro" id="IPR051330">
    <property type="entry name" value="Phosphatase_reg/MetRdx"/>
</dbReference>
<gene>
    <name evidence="3" type="ORF">Agabi119p4_4139</name>
</gene>
<name>A0A8H7F2R2_AGABI</name>
<dbReference type="InterPro" id="IPR007303">
    <property type="entry name" value="TIP41-like"/>
</dbReference>
<evidence type="ECO:0008006" key="5">
    <source>
        <dbReference type="Google" id="ProtNLM"/>
    </source>
</evidence>
<sequence length="338" mass="37631">MAAESDISEATPSIPVHKLFESPNSRAIEIGSWLITAVTNPISNASDCDALQATLGIPIPEMTFGGNFLKLEHKPSDWRFTFITENALKGVKVGELGDGDGGVKVGYAEKWLQSRTNPASEYPMPETVPTKFYDWTYTTTYPGHQITEPASPSGSVLSTDEDYEPPPPPVNPDVIDWRTADPANSAHTIPMAELTRQDPILFYAEIPLFEDELHDNGSSALLVRIRVMPKCFFILSRFTLRVDGVLFRTFDTRIYHSFSSDPPLLVRETSGWEAPYDRVRKFLPKRNDLTPLTDPTWIAKVLTDFPVSVSQNEGAKTGWRGLGTRYEIAVLEKPATPE</sequence>
<dbReference type="PANTHER" id="PTHR21021">
    <property type="entry name" value="GAF/PUTATIVE CYTOSKELETAL PROTEIN"/>
    <property type="match status" value="1"/>
</dbReference>
<dbReference type="GO" id="GO:0005829">
    <property type="term" value="C:cytosol"/>
    <property type="evidence" value="ECO:0007669"/>
    <property type="project" value="TreeGrafter"/>
</dbReference>
<feature type="region of interest" description="Disordered" evidence="2">
    <location>
        <begin position="144"/>
        <end position="166"/>
    </location>
</feature>
<evidence type="ECO:0000313" key="3">
    <source>
        <dbReference type="EMBL" id="KAF7775746.1"/>
    </source>
</evidence>
<evidence type="ECO:0000256" key="2">
    <source>
        <dbReference type="SAM" id="MobiDB-lite"/>
    </source>
</evidence>
<proteinExistence type="inferred from homology"/>
<protein>
    <recommendedName>
        <fullName evidence="5">Type 2A phosphatase activator TIP41</fullName>
    </recommendedName>
</protein>